<dbReference type="PANTHER" id="PTHR13504:SF38">
    <property type="entry name" value="FIDO DOMAIN-CONTAINING PROTEIN"/>
    <property type="match status" value="1"/>
</dbReference>
<feature type="active site" evidence="3">
    <location>
        <position position="273"/>
    </location>
</feature>
<dbReference type="SUPFAM" id="SSF140931">
    <property type="entry name" value="Fic-like"/>
    <property type="match status" value="1"/>
</dbReference>
<dbReference type="InterPro" id="IPR003812">
    <property type="entry name" value="Fido"/>
</dbReference>
<dbReference type="Pfam" id="PF08220">
    <property type="entry name" value="HTH_DeoR"/>
    <property type="match status" value="1"/>
</dbReference>
<gene>
    <name evidence="6" type="ORF">JJB97_06795</name>
</gene>
<dbReference type="AlphaFoldDB" id="A0A8K0V4K8"/>
<evidence type="ECO:0000313" key="6">
    <source>
        <dbReference type="EMBL" id="MBK4715040.1"/>
    </source>
</evidence>
<dbReference type="InterPro" id="IPR001034">
    <property type="entry name" value="DeoR_HTH"/>
</dbReference>
<evidence type="ECO:0000259" key="5">
    <source>
        <dbReference type="PROSITE" id="PS51459"/>
    </source>
</evidence>
<name>A0A8K0V4K8_9ENTR</name>
<proteinExistence type="predicted"/>
<dbReference type="PROSITE" id="PS51459">
    <property type="entry name" value="FIDO"/>
    <property type="match status" value="1"/>
</dbReference>
<keyword evidence="2" id="KW-0804">Transcription</keyword>
<evidence type="ECO:0000256" key="3">
    <source>
        <dbReference type="PIRSR" id="PIRSR640198-1"/>
    </source>
</evidence>
<organism evidence="6 7">
    <name type="scientific">Tenebrionibacter intestinalis</name>
    <dbReference type="NCBI Taxonomy" id="2799638"/>
    <lineage>
        <taxon>Bacteria</taxon>
        <taxon>Pseudomonadati</taxon>
        <taxon>Pseudomonadota</taxon>
        <taxon>Gammaproteobacteria</taxon>
        <taxon>Enterobacterales</taxon>
        <taxon>Enterobacteriaceae</taxon>
        <taxon>Tenebrionibacter/Tenebrionicola group</taxon>
        <taxon>Tenebrionibacter</taxon>
    </lineage>
</organism>
<sequence>MKVTRPPALDISVITDDLVNEYLIGYRLKGTSYFHYDQLRHRITPPEKLDKLWEYLKLARLLSASWLSAKVWNEAMQQLVPPFVNNTATIQKSCSTVDRLASSAAEKERYERFDGAEYLMDELRAAESIASSQLEGAATTSRVALEMIKVGRQPRDESELMIMGNYRLMQYVSQRGLKKFDINEILALHRMAVEGIDDTKYTPGVLRQEEDDVAVVDHEGSVVHAPPPANVLPEALAHLCEFINLPHETANDENYLHPLVKACILHFFIGYLHPFRDGNGRTARALFYWYMLKCGYTAFRYISISKLLKNAPSQYVRAYLYTETDDMDLTYFVNYQCEIVSRAVREYIDYIQQIIETRARLKQWLYESGIYADLNGRQRDLAAIAIHQPGVLFTAAEISKRMKVSENTARDDLKKLTALGLLRRVKEGKGNVYLSPKSLREMKRWSHRTDSPRSTQDW</sequence>
<feature type="binding site" evidence="4">
    <location>
        <begin position="215"/>
        <end position="224"/>
    </location>
    <ligand>
        <name>ATP</name>
        <dbReference type="ChEBI" id="CHEBI:30616"/>
    </ligand>
</feature>
<dbReference type="InterPro" id="IPR036390">
    <property type="entry name" value="WH_DNA-bd_sf"/>
</dbReference>
<dbReference type="Gene3D" id="1.10.10.10">
    <property type="entry name" value="Winged helix-like DNA-binding domain superfamily/Winged helix DNA-binding domain"/>
    <property type="match status" value="1"/>
</dbReference>
<evidence type="ECO:0000256" key="1">
    <source>
        <dbReference type="ARBA" id="ARBA00023015"/>
    </source>
</evidence>
<keyword evidence="7" id="KW-1185">Reference proteome</keyword>
<dbReference type="GO" id="GO:0005524">
    <property type="term" value="F:ATP binding"/>
    <property type="evidence" value="ECO:0007669"/>
    <property type="project" value="UniProtKB-KW"/>
</dbReference>
<comment type="caution">
    <text evidence="6">The sequence shown here is derived from an EMBL/GenBank/DDBJ whole genome shotgun (WGS) entry which is preliminary data.</text>
</comment>
<evidence type="ECO:0000256" key="2">
    <source>
        <dbReference type="ARBA" id="ARBA00023163"/>
    </source>
</evidence>
<dbReference type="InterPro" id="IPR040198">
    <property type="entry name" value="Fido_containing"/>
</dbReference>
<dbReference type="GO" id="GO:0003700">
    <property type="term" value="F:DNA-binding transcription factor activity"/>
    <property type="evidence" value="ECO:0007669"/>
    <property type="project" value="InterPro"/>
</dbReference>
<dbReference type="SUPFAM" id="SSF46785">
    <property type="entry name" value="Winged helix' DNA-binding domain"/>
    <property type="match status" value="1"/>
</dbReference>
<dbReference type="PANTHER" id="PTHR13504">
    <property type="entry name" value="FIDO DOMAIN-CONTAINING PROTEIN DDB_G0283145"/>
    <property type="match status" value="1"/>
</dbReference>
<dbReference type="InterPro" id="IPR036597">
    <property type="entry name" value="Fido-like_dom_sf"/>
</dbReference>
<dbReference type="RefSeq" id="WP_238713275.1">
    <property type="nucleotide sequence ID" value="NZ_JAEPBH010000014.1"/>
</dbReference>
<keyword evidence="1" id="KW-0805">Transcription regulation</keyword>
<dbReference type="CDD" id="cd00090">
    <property type="entry name" value="HTH_ARSR"/>
    <property type="match status" value="1"/>
</dbReference>
<dbReference type="EMBL" id="JAEPBH010000014">
    <property type="protein sequence ID" value="MBK4715040.1"/>
    <property type="molecule type" value="Genomic_DNA"/>
</dbReference>
<keyword evidence="4" id="KW-0067">ATP-binding</keyword>
<dbReference type="Pfam" id="PF02661">
    <property type="entry name" value="Fic"/>
    <property type="match status" value="1"/>
</dbReference>
<protein>
    <submittedName>
        <fullName evidence="6">Fic family protein</fullName>
    </submittedName>
</protein>
<evidence type="ECO:0000256" key="4">
    <source>
        <dbReference type="PIRSR" id="PIRSR640198-2"/>
    </source>
</evidence>
<keyword evidence="4" id="KW-0547">Nucleotide-binding</keyword>
<dbReference type="InterPro" id="IPR011991">
    <property type="entry name" value="ArsR-like_HTH"/>
</dbReference>
<dbReference type="Gene3D" id="1.10.3290.10">
    <property type="entry name" value="Fido-like domain"/>
    <property type="match status" value="1"/>
</dbReference>
<accession>A0A8K0V4K8</accession>
<evidence type="ECO:0000313" key="7">
    <source>
        <dbReference type="Proteomes" id="UP000659047"/>
    </source>
</evidence>
<feature type="domain" description="Fido" evidence="5">
    <location>
        <begin position="180"/>
        <end position="353"/>
    </location>
</feature>
<dbReference type="InterPro" id="IPR036388">
    <property type="entry name" value="WH-like_DNA-bd_sf"/>
</dbReference>
<reference evidence="6" key="1">
    <citation type="submission" date="2021-01" db="EMBL/GenBank/DDBJ databases">
        <title>Intestinitalea alba gen. nov., sp. nov., a novel genus of the family Enterobacteriaceae, isolated from the gut of the plastic-eating mealworm Tenebrio molitor L.</title>
        <authorList>
            <person name="Yang Y."/>
        </authorList>
    </citation>
    <scope>NUCLEOTIDE SEQUENCE</scope>
    <source>
        <strain evidence="6">BIT-L3</strain>
    </source>
</reference>
<dbReference type="Proteomes" id="UP000659047">
    <property type="component" value="Unassembled WGS sequence"/>
</dbReference>
<feature type="binding site" evidence="4">
    <location>
        <begin position="277"/>
        <end position="284"/>
    </location>
    <ligand>
        <name>ATP</name>
        <dbReference type="ChEBI" id="CHEBI:30616"/>
    </ligand>
</feature>